<dbReference type="Pfam" id="PF12952">
    <property type="entry name" value="DUF3841"/>
    <property type="match status" value="1"/>
</dbReference>
<protein>
    <recommendedName>
        <fullName evidence="3">DUF3841 domain-containing protein</fullName>
    </recommendedName>
</protein>
<dbReference type="Proteomes" id="UP000321157">
    <property type="component" value="Unassembled WGS sequence"/>
</dbReference>
<dbReference type="EMBL" id="BJXX01000171">
    <property type="protein sequence ID" value="GEN36223.1"/>
    <property type="molecule type" value="Genomic_DNA"/>
</dbReference>
<name>A0A511VF95_9BACL</name>
<gene>
    <name evidence="1" type="ORF">ADA01nite_36830</name>
</gene>
<evidence type="ECO:0000313" key="1">
    <source>
        <dbReference type="EMBL" id="GEN36223.1"/>
    </source>
</evidence>
<reference evidence="1 2" key="1">
    <citation type="submission" date="2019-07" db="EMBL/GenBank/DDBJ databases">
        <title>Whole genome shotgun sequence of Aneurinibacillus danicus NBRC 102444.</title>
        <authorList>
            <person name="Hosoyama A."/>
            <person name="Uohara A."/>
            <person name="Ohji S."/>
            <person name="Ichikawa N."/>
        </authorList>
    </citation>
    <scope>NUCLEOTIDE SEQUENCE [LARGE SCALE GENOMIC DNA]</scope>
    <source>
        <strain evidence="1 2">NBRC 102444</strain>
    </source>
</reference>
<dbReference type="RefSeq" id="WP_246147408.1">
    <property type="nucleotide sequence ID" value="NZ_BJXX01000171.1"/>
</dbReference>
<dbReference type="AlphaFoldDB" id="A0A511VF95"/>
<sequence>MATFWTNQTIEAWNEALNKGYLVGNPDYIWEEFKEPYHWMMEQMKKRLHYYNGEYPIWVWTEKPDLRRSGHFNRGTYAVRLQVEMPSEHVLLSDFDAWHMVLNDGFLPLTWEEDELYDKGQSKRKKEES</sequence>
<evidence type="ECO:0000313" key="2">
    <source>
        <dbReference type="Proteomes" id="UP000321157"/>
    </source>
</evidence>
<keyword evidence="2" id="KW-1185">Reference proteome</keyword>
<dbReference type="InterPro" id="IPR024211">
    <property type="entry name" value="DUF3841"/>
</dbReference>
<accession>A0A511VF95</accession>
<proteinExistence type="predicted"/>
<evidence type="ECO:0008006" key="3">
    <source>
        <dbReference type="Google" id="ProtNLM"/>
    </source>
</evidence>
<comment type="caution">
    <text evidence="1">The sequence shown here is derived from an EMBL/GenBank/DDBJ whole genome shotgun (WGS) entry which is preliminary data.</text>
</comment>
<organism evidence="1 2">
    <name type="scientific">Aneurinibacillus danicus</name>
    <dbReference type="NCBI Taxonomy" id="267746"/>
    <lineage>
        <taxon>Bacteria</taxon>
        <taxon>Bacillati</taxon>
        <taxon>Bacillota</taxon>
        <taxon>Bacilli</taxon>
        <taxon>Bacillales</taxon>
        <taxon>Paenibacillaceae</taxon>
        <taxon>Aneurinibacillus group</taxon>
        <taxon>Aneurinibacillus</taxon>
    </lineage>
</organism>